<dbReference type="InterPro" id="IPR036291">
    <property type="entry name" value="NAD(P)-bd_dom_sf"/>
</dbReference>
<organism evidence="1 2">
    <name type="scientific">Aciditerrimonas ferrireducens</name>
    <dbReference type="NCBI Taxonomy" id="667306"/>
    <lineage>
        <taxon>Bacteria</taxon>
        <taxon>Bacillati</taxon>
        <taxon>Actinomycetota</taxon>
        <taxon>Acidimicrobiia</taxon>
        <taxon>Acidimicrobiales</taxon>
        <taxon>Acidimicrobiaceae</taxon>
        <taxon>Aciditerrimonas</taxon>
    </lineage>
</organism>
<evidence type="ECO:0000313" key="2">
    <source>
        <dbReference type="Proteomes" id="UP001589788"/>
    </source>
</evidence>
<keyword evidence="2" id="KW-1185">Reference proteome</keyword>
<dbReference type="RefSeq" id="WP_377789392.1">
    <property type="nucleotide sequence ID" value="NZ_JBHLYQ010000064.1"/>
</dbReference>
<proteinExistence type="predicted"/>
<dbReference type="InterPro" id="IPR002347">
    <property type="entry name" value="SDR_fam"/>
</dbReference>
<sequence>MAEGARTPSVEEPEDELLPPLSVALGALEGRLALVTGAASGIGRATAELVVGAGGRLLGVDRDREGLARLRDELGAAVM</sequence>
<comment type="caution">
    <text evidence="1">The sequence shown here is derived from an EMBL/GenBank/DDBJ whole genome shotgun (WGS) entry which is preliminary data.</text>
</comment>
<name>A0ABV6C2W1_9ACTN</name>
<accession>A0ABV6C2W1</accession>
<reference evidence="1 2" key="1">
    <citation type="submission" date="2024-09" db="EMBL/GenBank/DDBJ databases">
        <authorList>
            <person name="Sun Q."/>
            <person name="Mori K."/>
        </authorList>
    </citation>
    <scope>NUCLEOTIDE SEQUENCE [LARGE SCALE GENOMIC DNA]</scope>
    <source>
        <strain evidence="1 2">JCM 15389</strain>
    </source>
</reference>
<dbReference type="Pfam" id="PF00106">
    <property type="entry name" value="adh_short"/>
    <property type="match status" value="1"/>
</dbReference>
<dbReference type="SUPFAM" id="SSF51735">
    <property type="entry name" value="NAD(P)-binding Rossmann-fold domains"/>
    <property type="match status" value="1"/>
</dbReference>
<protein>
    <submittedName>
        <fullName evidence="1">SDR family NAD(P)-dependent oxidoreductase</fullName>
    </submittedName>
</protein>
<feature type="non-terminal residue" evidence="1">
    <location>
        <position position="79"/>
    </location>
</feature>
<dbReference type="EMBL" id="JBHLYQ010000064">
    <property type="protein sequence ID" value="MFC0082012.1"/>
    <property type="molecule type" value="Genomic_DNA"/>
</dbReference>
<gene>
    <name evidence="1" type="ORF">ACFFRE_07605</name>
</gene>
<evidence type="ECO:0000313" key="1">
    <source>
        <dbReference type="EMBL" id="MFC0082012.1"/>
    </source>
</evidence>
<dbReference type="Proteomes" id="UP001589788">
    <property type="component" value="Unassembled WGS sequence"/>
</dbReference>
<dbReference type="Gene3D" id="3.40.50.720">
    <property type="entry name" value="NAD(P)-binding Rossmann-like Domain"/>
    <property type="match status" value="1"/>
</dbReference>